<comment type="caution">
    <text evidence="2">The sequence shown here is derived from an EMBL/GenBank/DDBJ whole genome shotgun (WGS) entry which is preliminary data.</text>
</comment>
<evidence type="ECO:0000256" key="1">
    <source>
        <dbReference type="SAM" id="SignalP"/>
    </source>
</evidence>
<keyword evidence="1" id="KW-0732">Signal</keyword>
<dbReference type="AlphaFoldDB" id="A0A2T7PQY5"/>
<accession>A0A2T7PQY5</accession>
<protein>
    <submittedName>
        <fullName evidence="2">Uncharacterized protein</fullName>
    </submittedName>
</protein>
<name>A0A2T7PQY5_POMCA</name>
<feature type="chain" id="PRO_5015514311" evidence="1">
    <location>
        <begin position="30"/>
        <end position="114"/>
    </location>
</feature>
<proteinExistence type="predicted"/>
<dbReference type="EMBL" id="PZQS01000002">
    <property type="protein sequence ID" value="PVD35842.1"/>
    <property type="molecule type" value="Genomic_DNA"/>
</dbReference>
<keyword evidence="3" id="KW-1185">Reference proteome</keyword>
<feature type="signal peptide" evidence="1">
    <location>
        <begin position="1"/>
        <end position="29"/>
    </location>
</feature>
<sequence length="114" mass="12371">MSVLVQKICVLYAIIYSLSLSAATVKASAASKVDLPAVGQSHYLGCWQDADEGKDKHRATVARDLTVNVVTCIPMCWNLRHLYALLKVSTAADSIDNTCQCLRPRPQMCPYGGA</sequence>
<organism evidence="2 3">
    <name type="scientific">Pomacea canaliculata</name>
    <name type="common">Golden apple snail</name>
    <dbReference type="NCBI Taxonomy" id="400727"/>
    <lineage>
        <taxon>Eukaryota</taxon>
        <taxon>Metazoa</taxon>
        <taxon>Spiralia</taxon>
        <taxon>Lophotrochozoa</taxon>
        <taxon>Mollusca</taxon>
        <taxon>Gastropoda</taxon>
        <taxon>Caenogastropoda</taxon>
        <taxon>Architaenioglossa</taxon>
        <taxon>Ampullarioidea</taxon>
        <taxon>Ampullariidae</taxon>
        <taxon>Pomacea</taxon>
    </lineage>
</organism>
<evidence type="ECO:0000313" key="2">
    <source>
        <dbReference type="EMBL" id="PVD35842.1"/>
    </source>
</evidence>
<dbReference type="OrthoDB" id="6136185at2759"/>
<evidence type="ECO:0000313" key="3">
    <source>
        <dbReference type="Proteomes" id="UP000245119"/>
    </source>
</evidence>
<gene>
    <name evidence="2" type="ORF">C0Q70_02811</name>
</gene>
<dbReference type="Proteomes" id="UP000245119">
    <property type="component" value="Linkage Group LG2"/>
</dbReference>
<reference evidence="2 3" key="1">
    <citation type="submission" date="2018-04" db="EMBL/GenBank/DDBJ databases">
        <title>The genome of golden apple snail Pomacea canaliculata provides insight into stress tolerance and invasive adaptation.</title>
        <authorList>
            <person name="Liu C."/>
            <person name="Liu B."/>
            <person name="Ren Y."/>
            <person name="Zhang Y."/>
            <person name="Wang H."/>
            <person name="Li S."/>
            <person name="Jiang F."/>
            <person name="Yin L."/>
            <person name="Zhang G."/>
            <person name="Qian W."/>
            <person name="Fan W."/>
        </authorList>
    </citation>
    <scope>NUCLEOTIDE SEQUENCE [LARGE SCALE GENOMIC DNA]</scope>
    <source>
        <strain evidence="2">SZHN2017</strain>
        <tissue evidence="2">Muscle</tissue>
    </source>
</reference>